<name>A0A645ESM1_9ZZZZ</name>
<proteinExistence type="predicted"/>
<evidence type="ECO:0000313" key="1">
    <source>
        <dbReference type="EMBL" id="MPN03504.1"/>
    </source>
</evidence>
<comment type="caution">
    <text evidence="1">The sequence shown here is derived from an EMBL/GenBank/DDBJ whole genome shotgun (WGS) entry which is preliminary data.</text>
</comment>
<sequence>MLSTTGRTAVVHDLHRKSTRRQGIEELSDGTSLPLCNTLMLLVYLPQRFLDHRPDIVSDGLQTQEICENPVHTCGEFGHTIPEAACDHRGRRFAENLGIGKDDGGCCTGKGLLETPDRNGSPVRGIAVNTRGGGDHHVGTIELRGCSLGDVIEGARAKYNGNTGIHLEAQPHLGDGVFIRIGLRIGGEDKLPHFNARLLKASGNGKPRHPLGVSVCNQESGRATERLDKDRADFLQGPILYQ</sequence>
<accession>A0A645ESM1</accession>
<reference evidence="1" key="1">
    <citation type="submission" date="2019-08" db="EMBL/GenBank/DDBJ databases">
        <authorList>
            <person name="Kucharzyk K."/>
            <person name="Murdoch R.W."/>
            <person name="Higgins S."/>
            <person name="Loffler F."/>
        </authorList>
    </citation>
    <scope>NUCLEOTIDE SEQUENCE</scope>
</reference>
<protein>
    <submittedName>
        <fullName evidence="1">Uncharacterized protein</fullName>
    </submittedName>
</protein>
<gene>
    <name evidence="1" type="ORF">SDC9_150734</name>
</gene>
<dbReference type="EMBL" id="VSSQ01049426">
    <property type="protein sequence ID" value="MPN03504.1"/>
    <property type="molecule type" value="Genomic_DNA"/>
</dbReference>
<organism evidence="1">
    <name type="scientific">bioreactor metagenome</name>
    <dbReference type="NCBI Taxonomy" id="1076179"/>
    <lineage>
        <taxon>unclassified sequences</taxon>
        <taxon>metagenomes</taxon>
        <taxon>ecological metagenomes</taxon>
    </lineage>
</organism>
<dbReference type="AlphaFoldDB" id="A0A645ESM1"/>